<proteinExistence type="predicted"/>
<dbReference type="Gene3D" id="3.30.420.40">
    <property type="match status" value="1"/>
</dbReference>
<gene>
    <name evidence="3" type="ORF">SAMN05444143_101494</name>
</gene>
<dbReference type="Pfam" id="PF02541">
    <property type="entry name" value="Ppx-GppA"/>
    <property type="match status" value="1"/>
</dbReference>
<evidence type="ECO:0000313" key="3">
    <source>
        <dbReference type="EMBL" id="SFM55146.1"/>
    </source>
</evidence>
<dbReference type="InterPro" id="IPR043129">
    <property type="entry name" value="ATPase_NBD"/>
</dbReference>
<keyword evidence="4" id="KW-1185">Reference proteome</keyword>
<name>A0A1I4RSG6_9FLAO</name>
<feature type="signal peptide" evidence="1">
    <location>
        <begin position="1"/>
        <end position="22"/>
    </location>
</feature>
<evidence type="ECO:0000313" key="4">
    <source>
        <dbReference type="Proteomes" id="UP000182961"/>
    </source>
</evidence>
<dbReference type="InterPro" id="IPR050273">
    <property type="entry name" value="GppA/Ppx_hydrolase"/>
</dbReference>
<feature type="domain" description="Ppx/GppA phosphatase N-terminal" evidence="2">
    <location>
        <begin position="56"/>
        <end position="201"/>
    </location>
</feature>
<dbReference type="PANTHER" id="PTHR30005">
    <property type="entry name" value="EXOPOLYPHOSPHATASE"/>
    <property type="match status" value="1"/>
</dbReference>
<dbReference type="Gene3D" id="3.30.420.150">
    <property type="entry name" value="Exopolyphosphatase. Domain 2"/>
    <property type="match status" value="1"/>
</dbReference>
<keyword evidence="1" id="KW-0732">Signal</keyword>
<reference evidence="4" key="1">
    <citation type="submission" date="2016-10" db="EMBL/GenBank/DDBJ databases">
        <authorList>
            <person name="Varghese N."/>
            <person name="Submissions S."/>
        </authorList>
    </citation>
    <scope>NUCLEOTIDE SEQUENCE [LARGE SCALE GENOMIC DNA]</scope>
    <source>
        <strain evidence="4">DSM 4002</strain>
    </source>
</reference>
<dbReference type="PANTHER" id="PTHR30005:SF0">
    <property type="entry name" value="RETROGRADE REGULATION PROTEIN 2"/>
    <property type="match status" value="1"/>
</dbReference>
<dbReference type="STRING" id="29536.FLB_18230"/>
<dbReference type="SUPFAM" id="SSF53067">
    <property type="entry name" value="Actin-like ATPase domain"/>
    <property type="match status" value="2"/>
</dbReference>
<evidence type="ECO:0000259" key="2">
    <source>
        <dbReference type="Pfam" id="PF02541"/>
    </source>
</evidence>
<organism evidence="3 4">
    <name type="scientific">Flavobacterium succinicans</name>
    <dbReference type="NCBI Taxonomy" id="29536"/>
    <lineage>
        <taxon>Bacteria</taxon>
        <taxon>Pseudomonadati</taxon>
        <taxon>Bacteroidota</taxon>
        <taxon>Flavobacteriia</taxon>
        <taxon>Flavobacteriales</taxon>
        <taxon>Flavobacteriaceae</taxon>
        <taxon>Flavobacterium</taxon>
    </lineage>
</organism>
<dbReference type="Proteomes" id="UP000182961">
    <property type="component" value="Unassembled WGS sequence"/>
</dbReference>
<dbReference type="RefSeq" id="WP_035717341.1">
    <property type="nucleotide sequence ID" value="NZ_CBCRUM010000009.1"/>
</dbReference>
<dbReference type="EMBL" id="FOUT01000001">
    <property type="protein sequence ID" value="SFM55146.1"/>
    <property type="molecule type" value="Genomic_DNA"/>
</dbReference>
<dbReference type="AlphaFoldDB" id="A0A1I4RSG6"/>
<dbReference type="eggNOG" id="COG0248">
    <property type="taxonomic scope" value="Bacteria"/>
</dbReference>
<feature type="chain" id="PRO_5010300531" evidence="1">
    <location>
        <begin position="23"/>
        <end position="352"/>
    </location>
</feature>
<dbReference type="InterPro" id="IPR003695">
    <property type="entry name" value="Ppx_GppA_N"/>
</dbReference>
<protein>
    <submittedName>
        <fullName evidence="3">Ppx/GppA phosphatase family protein</fullName>
    </submittedName>
</protein>
<sequence>MKEKFYLALALLSFSFSSYSQLYGGIEIGSKGVKMTVLEVENLKKNYYDVKEFWTENVGIATGISIDGTLFKEDIDRAVAVVLTNYNKMLSEYKIEDKNIFIVASSGVGLATNTAELTDKIKALTKKNTEVISSSIEARLLLKGCIPPKNYLNSVIVDIGGGNSKGGYAKEINGSGVFFPISSDIGTVTLTELINKKCKQKTVFEFNEQMFEYLPTLRETFKKMYTNRPESQQKNNVYISGGAAWAFYTLLTGQKAEENFTPVTYDDILSLKAIAENNYQRFSIDAENNVEKKKVLNTYQQKNLIAAFNLLETCLEVIPDMKSKKIYFAKQGQIAWLVSYVFDNARGVKQIY</sequence>
<accession>A0A1I4RSG6</accession>
<evidence type="ECO:0000256" key="1">
    <source>
        <dbReference type="SAM" id="SignalP"/>
    </source>
</evidence>